<keyword evidence="4" id="KW-0175">Coiled coil</keyword>
<evidence type="ECO:0000256" key="3">
    <source>
        <dbReference type="ARBA" id="ARBA00022729"/>
    </source>
</evidence>
<dbReference type="RefSeq" id="WP_379044452.1">
    <property type="nucleotide sequence ID" value="NZ_JBHULZ010000023.1"/>
</dbReference>
<dbReference type="PANTHER" id="PTHR30024:SF47">
    <property type="entry name" value="TAURINE-BINDING PERIPLASMIC PROTEIN"/>
    <property type="match status" value="1"/>
</dbReference>
<dbReference type="Gene3D" id="3.40.190.10">
    <property type="entry name" value="Periplasmic binding protein-like II"/>
    <property type="match status" value="2"/>
</dbReference>
<dbReference type="Pfam" id="PF22384">
    <property type="entry name" value="PBP2_Ca3427_like"/>
    <property type="match status" value="1"/>
</dbReference>
<dbReference type="SUPFAM" id="SSF53850">
    <property type="entry name" value="Periplasmic binding protein-like II"/>
    <property type="match status" value="1"/>
</dbReference>
<comment type="subcellular location">
    <subcellularLocation>
        <location evidence="1">Periplasm</location>
    </subcellularLocation>
</comment>
<dbReference type="PANTHER" id="PTHR30024">
    <property type="entry name" value="ALIPHATIC SULFONATES-BINDING PROTEIN-RELATED"/>
    <property type="match status" value="1"/>
</dbReference>
<evidence type="ECO:0000256" key="1">
    <source>
        <dbReference type="ARBA" id="ARBA00004418"/>
    </source>
</evidence>
<dbReference type="InterPro" id="IPR054364">
    <property type="entry name" value="Ca3427-like_PBP2"/>
</dbReference>
<dbReference type="EMBL" id="JBHULZ010000023">
    <property type="protein sequence ID" value="MFD2697143.1"/>
    <property type="molecule type" value="Genomic_DNA"/>
</dbReference>
<feature type="coiled-coil region" evidence="4">
    <location>
        <begin position="196"/>
        <end position="230"/>
    </location>
</feature>
<comment type="similarity">
    <text evidence="2">Belongs to the bacterial solute-binding protein SsuA/TauA family.</text>
</comment>
<name>A0ABW5SBN3_9FLAO</name>
<evidence type="ECO:0000313" key="7">
    <source>
        <dbReference type="Proteomes" id="UP001597357"/>
    </source>
</evidence>
<proteinExistence type="inferred from homology"/>
<feature type="domain" description="Ca3427-like PBP 2" evidence="5">
    <location>
        <begin position="89"/>
        <end position="180"/>
    </location>
</feature>
<sequence length="282" mass="32361">MKEIKIGGVPEHFNFPWHKAMEQGKFKSKDIKVVWEDFYGGSGQLIESLANDDINIAIMLTESAIQAIEQNYPFQILQKFVDTPLMWGIHVAENSTFTNVDQLRGKKAAISRRGSGSHLMAFVHAKQQNWDLEKLTFENVKNLNGALKALPQDQAQYFLWEHFTTKPFVDQKIFRRLGDIPTPWPCFVLVAKEAFIQNNKDLLESLLNVINQLSADLKEQTDLVDEIAEKYKLDKTDVEKWLNQTEWSQNKLSEAELEEIQKELLALGLINSSSKHQDICVV</sequence>
<comment type="caution">
    <text evidence="6">The sequence shown here is derived from an EMBL/GenBank/DDBJ whole genome shotgun (WGS) entry which is preliminary data.</text>
</comment>
<evidence type="ECO:0000313" key="6">
    <source>
        <dbReference type="EMBL" id="MFD2697143.1"/>
    </source>
</evidence>
<evidence type="ECO:0000256" key="4">
    <source>
        <dbReference type="SAM" id="Coils"/>
    </source>
</evidence>
<gene>
    <name evidence="6" type="ORF">ACFSQ0_03990</name>
</gene>
<evidence type="ECO:0000259" key="5">
    <source>
        <dbReference type="Pfam" id="PF22384"/>
    </source>
</evidence>
<keyword evidence="7" id="KW-1185">Reference proteome</keyword>
<organism evidence="6 7">
    <name type="scientific">Mesonia sediminis</name>
    <dbReference type="NCBI Taxonomy" id="1703946"/>
    <lineage>
        <taxon>Bacteria</taxon>
        <taxon>Pseudomonadati</taxon>
        <taxon>Bacteroidota</taxon>
        <taxon>Flavobacteriia</taxon>
        <taxon>Flavobacteriales</taxon>
        <taxon>Flavobacteriaceae</taxon>
        <taxon>Mesonia</taxon>
    </lineage>
</organism>
<reference evidence="7" key="1">
    <citation type="journal article" date="2019" name="Int. J. Syst. Evol. Microbiol.">
        <title>The Global Catalogue of Microorganisms (GCM) 10K type strain sequencing project: providing services to taxonomists for standard genome sequencing and annotation.</title>
        <authorList>
            <consortium name="The Broad Institute Genomics Platform"/>
            <consortium name="The Broad Institute Genome Sequencing Center for Infectious Disease"/>
            <person name="Wu L."/>
            <person name="Ma J."/>
        </authorList>
    </citation>
    <scope>NUCLEOTIDE SEQUENCE [LARGE SCALE GENOMIC DNA]</scope>
    <source>
        <strain evidence="7">KCTC 42255</strain>
    </source>
</reference>
<keyword evidence="3" id="KW-0732">Signal</keyword>
<accession>A0ABW5SBN3</accession>
<dbReference type="Proteomes" id="UP001597357">
    <property type="component" value="Unassembled WGS sequence"/>
</dbReference>
<evidence type="ECO:0000256" key="2">
    <source>
        <dbReference type="ARBA" id="ARBA00010742"/>
    </source>
</evidence>
<protein>
    <submittedName>
        <fullName evidence="6">Substrate-binding domain-containing protein</fullName>
    </submittedName>
</protein>
<dbReference type="CDD" id="cd13637">
    <property type="entry name" value="PBP2_Ca3427_like"/>
    <property type="match status" value="1"/>
</dbReference>